<dbReference type="AlphaFoldDB" id="A0AAD0SNX4"/>
<name>A0AAD0SNX4_9BACT</name>
<protein>
    <submittedName>
        <fullName evidence="1">Lipooligosaccharide transport system, OM translocon component LptE</fullName>
    </submittedName>
</protein>
<sequence length="175" mass="19765">MNILKKVLFALFTFTILFSITACGYKPSTYYAKEEISGKVFVNVLINLEDPKNSVLIKDSINQLLIQKLDAELVNKESLADTVMNININSVSMQALQYDRSGYNKLYRAVVVINVSYFKKSDNKRKSFSVDGEYNFSIDNGTSINDTQRYNAIQKASDKAIEEVLSKIAVSSFKK</sequence>
<dbReference type="EMBL" id="CP032100">
    <property type="protein sequence ID" value="AXX88986.1"/>
    <property type="molecule type" value="Genomic_DNA"/>
</dbReference>
<dbReference type="Pfam" id="PF04390">
    <property type="entry name" value="LptE"/>
    <property type="match status" value="1"/>
</dbReference>
<dbReference type="GO" id="GO:0043165">
    <property type="term" value="P:Gram-negative-bacterium-type cell outer membrane assembly"/>
    <property type="evidence" value="ECO:0007669"/>
    <property type="project" value="InterPro"/>
</dbReference>
<dbReference type="RefSeq" id="WP_118885547.1">
    <property type="nucleotide sequence ID" value="NZ_CP032100.1"/>
</dbReference>
<dbReference type="InterPro" id="IPR007485">
    <property type="entry name" value="LPS_assembly_LptE"/>
</dbReference>
<evidence type="ECO:0000313" key="2">
    <source>
        <dbReference type="Proteomes" id="UP000263040"/>
    </source>
</evidence>
<keyword evidence="2" id="KW-1185">Reference proteome</keyword>
<organism evidence="1 2">
    <name type="scientific">Arcobacter suis CECT 7833</name>
    <dbReference type="NCBI Taxonomy" id="663365"/>
    <lineage>
        <taxon>Bacteria</taxon>
        <taxon>Pseudomonadati</taxon>
        <taxon>Campylobacterota</taxon>
        <taxon>Epsilonproteobacteria</taxon>
        <taxon>Campylobacterales</taxon>
        <taxon>Arcobacteraceae</taxon>
        <taxon>Arcobacter</taxon>
    </lineage>
</organism>
<evidence type="ECO:0000313" key="1">
    <source>
        <dbReference type="EMBL" id="AXX88986.1"/>
    </source>
</evidence>
<proteinExistence type="predicted"/>
<dbReference type="GO" id="GO:0019867">
    <property type="term" value="C:outer membrane"/>
    <property type="evidence" value="ECO:0007669"/>
    <property type="project" value="InterPro"/>
</dbReference>
<dbReference type="PROSITE" id="PS51257">
    <property type="entry name" value="PROKAR_LIPOPROTEIN"/>
    <property type="match status" value="1"/>
</dbReference>
<dbReference type="KEGG" id="asui:ASUIS_0479"/>
<dbReference type="Proteomes" id="UP000263040">
    <property type="component" value="Chromosome"/>
</dbReference>
<accession>A0AAD0SNX4</accession>
<reference evidence="1 2" key="1">
    <citation type="submission" date="2018-08" db="EMBL/GenBank/DDBJ databases">
        <title>Complete genome of the Arcobacter suis type strain LMG 26152.</title>
        <authorList>
            <person name="Miller W.G."/>
            <person name="Yee E."/>
            <person name="Bono J.L."/>
        </authorList>
    </citation>
    <scope>NUCLEOTIDE SEQUENCE [LARGE SCALE GENOMIC DNA]</scope>
    <source>
        <strain evidence="1 2">CECT 7833</strain>
    </source>
</reference>
<gene>
    <name evidence="1" type="primary">lptE</name>
    <name evidence="1" type="ORF">ASUIS_0479</name>
</gene>